<protein>
    <submittedName>
        <fullName evidence="1">Uncharacterized protein</fullName>
    </submittedName>
</protein>
<sequence length="122" mass="14585">MMGKKEVSNLIHFLYVKNQITNLPTLLFDKISSYVKDLVEFYVYLPTHNKFLRKVLNFSCYSKRKNDDPGNYKDFKRRECTPLKRMFWGLSIIIIIVERNPSTKLMMCELSILRSHSKLFRV</sequence>
<organism evidence="1">
    <name type="scientific">Cacopsylla melanoneura</name>
    <dbReference type="NCBI Taxonomy" id="428564"/>
    <lineage>
        <taxon>Eukaryota</taxon>
        <taxon>Metazoa</taxon>
        <taxon>Ecdysozoa</taxon>
        <taxon>Arthropoda</taxon>
        <taxon>Hexapoda</taxon>
        <taxon>Insecta</taxon>
        <taxon>Pterygota</taxon>
        <taxon>Neoptera</taxon>
        <taxon>Paraneoptera</taxon>
        <taxon>Hemiptera</taxon>
        <taxon>Sternorrhyncha</taxon>
        <taxon>Psylloidea</taxon>
        <taxon>Psyllidae</taxon>
        <taxon>Psyllinae</taxon>
        <taxon>Cacopsylla</taxon>
    </lineage>
</organism>
<reference evidence="1" key="1">
    <citation type="submission" date="2021-05" db="EMBL/GenBank/DDBJ databases">
        <authorList>
            <person name="Alioto T."/>
            <person name="Alioto T."/>
            <person name="Gomez Garrido J."/>
        </authorList>
    </citation>
    <scope>NUCLEOTIDE SEQUENCE</scope>
</reference>
<name>A0A8D8RYQ6_9HEMI</name>
<dbReference type="AlphaFoldDB" id="A0A8D8RYQ6"/>
<accession>A0A8D8RYQ6</accession>
<dbReference type="EMBL" id="HBUF01187741">
    <property type="protein sequence ID" value="CAG6657269.1"/>
    <property type="molecule type" value="Transcribed_RNA"/>
</dbReference>
<evidence type="ECO:0000313" key="1">
    <source>
        <dbReference type="EMBL" id="CAG6657269.1"/>
    </source>
</evidence>
<proteinExistence type="predicted"/>